<dbReference type="AlphaFoldDB" id="A0A1Q5U4N6"/>
<dbReference type="InterPro" id="IPR036259">
    <property type="entry name" value="MFS_trans_sf"/>
</dbReference>
<evidence type="ECO:0000256" key="1">
    <source>
        <dbReference type="SAM" id="SignalP"/>
    </source>
</evidence>
<protein>
    <recommendedName>
        <fullName evidence="4">Quinate permease</fullName>
    </recommendedName>
</protein>
<sequence length="63" mass="7035">MTCNFLLAVFVWFMIPETKKVPLEEMDTLFGGTSHVQGGALILDVKHADEAAERGERVTRAEQ</sequence>
<comment type="caution">
    <text evidence="2">The sequence shown here is derived from an EMBL/GenBank/DDBJ whole genome shotgun (WGS) entry which is preliminary data.</text>
</comment>
<name>A0A1Q5U4N6_9EURO</name>
<feature type="signal peptide" evidence="1">
    <location>
        <begin position="1"/>
        <end position="20"/>
    </location>
</feature>
<evidence type="ECO:0000313" key="3">
    <source>
        <dbReference type="Proteomes" id="UP000186955"/>
    </source>
</evidence>
<keyword evidence="3" id="KW-1185">Reference proteome</keyword>
<dbReference type="Gene3D" id="1.20.1250.20">
    <property type="entry name" value="MFS general substrate transporter like domains"/>
    <property type="match status" value="1"/>
</dbReference>
<keyword evidence="1" id="KW-0732">Signal</keyword>
<dbReference type="EMBL" id="MNBE01000582">
    <property type="protein sequence ID" value="OKP07443.1"/>
    <property type="molecule type" value="Genomic_DNA"/>
</dbReference>
<reference evidence="2 3" key="1">
    <citation type="submission" date="2016-10" db="EMBL/GenBank/DDBJ databases">
        <title>Genome sequence of the ascomycete fungus Penicillium subrubescens.</title>
        <authorList>
            <person name="De Vries R.P."/>
            <person name="Peng M."/>
            <person name="Dilokpimol A."/>
            <person name="Hilden K."/>
            <person name="Makela M.R."/>
            <person name="Grigoriev I."/>
            <person name="Riley R."/>
            <person name="Granchi Z."/>
        </authorList>
    </citation>
    <scope>NUCLEOTIDE SEQUENCE [LARGE SCALE GENOMIC DNA]</scope>
    <source>
        <strain evidence="2 3">CBS 132785</strain>
    </source>
</reference>
<proteinExistence type="predicted"/>
<evidence type="ECO:0008006" key="4">
    <source>
        <dbReference type="Google" id="ProtNLM"/>
    </source>
</evidence>
<gene>
    <name evidence="2" type="ORF">PENSUB_6032</name>
</gene>
<organism evidence="2 3">
    <name type="scientific">Penicillium subrubescens</name>
    <dbReference type="NCBI Taxonomy" id="1316194"/>
    <lineage>
        <taxon>Eukaryota</taxon>
        <taxon>Fungi</taxon>
        <taxon>Dikarya</taxon>
        <taxon>Ascomycota</taxon>
        <taxon>Pezizomycotina</taxon>
        <taxon>Eurotiomycetes</taxon>
        <taxon>Eurotiomycetidae</taxon>
        <taxon>Eurotiales</taxon>
        <taxon>Aspergillaceae</taxon>
        <taxon>Penicillium</taxon>
    </lineage>
</organism>
<dbReference type="Proteomes" id="UP000186955">
    <property type="component" value="Unassembled WGS sequence"/>
</dbReference>
<feature type="chain" id="PRO_5013180242" description="Quinate permease" evidence="1">
    <location>
        <begin position="21"/>
        <end position="63"/>
    </location>
</feature>
<accession>A0A1Q5U4N6</accession>
<evidence type="ECO:0000313" key="2">
    <source>
        <dbReference type="EMBL" id="OKP07443.1"/>
    </source>
</evidence>